<evidence type="ECO:0000313" key="2">
    <source>
        <dbReference type="EMBL" id="GAN15890.1"/>
    </source>
</evidence>
<feature type="transmembrane region" description="Helical" evidence="1">
    <location>
        <begin position="127"/>
        <end position="146"/>
    </location>
</feature>
<name>A0A0C9M681_SPHPI</name>
<comment type="caution">
    <text evidence="2">The sequence shown here is derived from an EMBL/GenBank/DDBJ whole genome shotgun (WGS) entry which is preliminary data.</text>
</comment>
<dbReference type="AlphaFoldDB" id="A0A0C9M681"/>
<protein>
    <submittedName>
        <fullName evidence="2">DNA, contig: SP671</fullName>
    </submittedName>
</protein>
<keyword evidence="1" id="KW-0472">Membrane</keyword>
<dbReference type="EMBL" id="BBJS01000071">
    <property type="protein sequence ID" value="GAN15890.1"/>
    <property type="molecule type" value="Genomic_DNA"/>
</dbReference>
<gene>
    <name evidence="2" type="ORF">SP6_71_00030</name>
</gene>
<proteinExistence type="predicted"/>
<evidence type="ECO:0000256" key="1">
    <source>
        <dbReference type="SAM" id="Phobius"/>
    </source>
</evidence>
<keyword evidence="1" id="KW-0812">Transmembrane</keyword>
<accession>A0A0C9M681</accession>
<keyword evidence="3" id="KW-1185">Reference proteome</keyword>
<keyword evidence="1" id="KW-1133">Transmembrane helix</keyword>
<sequence>MQALTRRWAPARTIPARDRQHRLLRWATLLERNPHQIIGLLPPSWAGGDARGPMIDRPSAIDVAWDDVVLRVMGLAGRSRREAKAFFGLSDAELDRIVAGSWRCPIRPAWQVAARIRNVECPRLENAIVGSVLALILVFCAIFYWII</sequence>
<dbReference type="Proteomes" id="UP000032025">
    <property type="component" value="Unassembled WGS sequence"/>
</dbReference>
<evidence type="ECO:0000313" key="3">
    <source>
        <dbReference type="Proteomes" id="UP000032025"/>
    </source>
</evidence>
<reference evidence="2 3" key="1">
    <citation type="submission" date="2014-08" db="EMBL/GenBank/DDBJ databases">
        <title>Whole genome shotgun sequence of Sphingomonas paucimobilis NBRC 13935.</title>
        <authorList>
            <person name="Hosoyama A."/>
            <person name="Hashimoto M."/>
            <person name="Hosoyama Y."/>
            <person name="Noguchi M."/>
            <person name="Uohara A."/>
            <person name="Ohji S."/>
            <person name="Katano-Makiyama Y."/>
            <person name="Ichikawa N."/>
            <person name="Kimura A."/>
            <person name="Yamazoe A."/>
            <person name="Fujita N."/>
        </authorList>
    </citation>
    <scope>NUCLEOTIDE SEQUENCE [LARGE SCALE GENOMIC DNA]</scope>
    <source>
        <strain evidence="2 3">NBRC 13935</strain>
    </source>
</reference>
<organism evidence="2 3">
    <name type="scientific">Sphingomonas paucimobilis NBRC 13935</name>
    <dbReference type="NCBI Taxonomy" id="1219050"/>
    <lineage>
        <taxon>Bacteria</taxon>
        <taxon>Pseudomonadati</taxon>
        <taxon>Pseudomonadota</taxon>
        <taxon>Alphaproteobacteria</taxon>
        <taxon>Sphingomonadales</taxon>
        <taxon>Sphingomonadaceae</taxon>
        <taxon>Sphingomonas</taxon>
    </lineage>
</organism>